<keyword evidence="1" id="KW-0472">Membrane</keyword>
<accession>U3AMH3</accession>
<dbReference type="AlphaFoldDB" id="U3AMH3"/>
<dbReference type="Proteomes" id="UP000016567">
    <property type="component" value="Unassembled WGS sequence"/>
</dbReference>
<reference evidence="2 3" key="1">
    <citation type="submission" date="2013-09" db="EMBL/GenBank/DDBJ databases">
        <title>Whole genome shotgun sequence of Vibrio azureus NBRC 104587.</title>
        <authorList>
            <person name="Isaki S."/>
            <person name="Hosoyama A."/>
            <person name="Numata M."/>
            <person name="Hashimoto M."/>
            <person name="Hosoyama Y."/>
            <person name="Tsuchikane K."/>
            <person name="Noguchi M."/>
            <person name="Hirakata S."/>
            <person name="Ichikawa N."/>
            <person name="Ohji S."/>
            <person name="Yamazoe A."/>
            <person name="Fujita N."/>
        </authorList>
    </citation>
    <scope>NUCLEOTIDE SEQUENCE [LARGE SCALE GENOMIC DNA]</scope>
    <source>
        <strain evidence="2 3">NBRC 104587</strain>
    </source>
</reference>
<proteinExistence type="predicted"/>
<feature type="transmembrane region" description="Helical" evidence="1">
    <location>
        <begin position="24"/>
        <end position="46"/>
    </location>
</feature>
<keyword evidence="3" id="KW-1185">Reference proteome</keyword>
<sequence length="102" mass="11541">MILNSLLQFRQPVSMVTFYLKNDAMGVIELGLTGSLLPFVIVFLLCGGTFEGLGFKIETNELVDTTIKIKKEFYSNEEDKLLEKIVKILEETNPESPILKEL</sequence>
<organism evidence="2 3">
    <name type="scientific">Vibrio azureus NBRC 104587</name>
    <dbReference type="NCBI Taxonomy" id="1219077"/>
    <lineage>
        <taxon>Bacteria</taxon>
        <taxon>Pseudomonadati</taxon>
        <taxon>Pseudomonadota</taxon>
        <taxon>Gammaproteobacteria</taxon>
        <taxon>Vibrionales</taxon>
        <taxon>Vibrionaceae</taxon>
        <taxon>Vibrio</taxon>
    </lineage>
</organism>
<evidence type="ECO:0000313" key="3">
    <source>
        <dbReference type="Proteomes" id="UP000016567"/>
    </source>
</evidence>
<evidence type="ECO:0000313" key="2">
    <source>
        <dbReference type="EMBL" id="GAD74970.1"/>
    </source>
</evidence>
<evidence type="ECO:0000256" key="1">
    <source>
        <dbReference type="SAM" id="Phobius"/>
    </source>
</evidence>
<keyword evidence="1" id="KW-0812">Transmembrane</keyword>
<gene>
    <name evidence="2" type="ORF">VAZ01S_017_00650</name>
</gene>
<dbReference type="STRING" id="1219077.VAZ01S_017_00650"/>
<dbReference type="EMBL" id="BATL01000017">
    <property type="protein sequence ID" value="GAD74970.1"/>
    <property type="molecule type" value="Genomic_DNA"/>
</dbReference>
<comment type="caution">
    <text evidence="2">The sequence shown here is derived from an EMBL/GenBank/DDBJ whole genome shotgun (WGS) entry which is preliminary data.</text>
</comment>
<keyword evidence="1" id="KW-1133">Transmembrane helix</keyword>
<protein>
    <submittedName>
        <fullName evidence="2">Uncharacterized protein</fullName>
    </submittedName>
</protein>
<name>U3AMH3_9VIBR</name>